<dbReference type="Proteomes" id="UP000199541">
    <property type="component" value="Unassembled WGS sequence"/>
</dbReference>
<gene>
    <name evidence="1" type="ORF">GCM10008024_35280</name>
    <name evidence="2" type="ORF">SAMN05444006_12415</name>
</gene>
<accession>A0AAN4UUL4</accession>
<evidence type="ECO:0000313" key="4">
    <source>
        <dbReference type="Proteomes" id="UP000634647"/>
    </source>
</evidence>
<reference evidence="1" key="3">
    <citation type="submission" date="2023-06" db="EMBL/GenBank/DDBJ databases">
        <authorList>
            <person name="Sun Q."/>
            <person name="Zhou Y."/>
        </authorList>
    </citation>
    <scope>NUCLEOTIDE SEQUENCE</scope>
    <source>
        <strain evidence="1">CGMCC 1.10859</strain>
    </source>
</reference>
<dbReference type="RefSeq" id="WP_051645851.1">
    <property type="nucleotide sequence ID" value="NZ_BNAB01000022.1"/>
</dbReference>
<evidence type="ECO:0000313" key="1">
    <source>
        <dbReference type="EMBL" id="GHE05234.1"/>
    </source>
</evidence>
<protein>
    <submittedName>
        <fullName evidence="1">Heme peroxidase</fullName>
    </submittedName>
</protein>
<keyword evidence="3" id="KW-1185">Reference proteome</keyword>
<dbReference type="AlphaFoldDB" id="A0AAN4UUL4"/>
<name>A0AAN4UUL4_9RHOB</name>
<organism evidence="1 4">
    <name type="scientific">Allgaiera indica</name>
    <dbReference type="NCBI Taxonomy" id="765699"/>
    <lineage>
        <taxon>Bacteria</taxon>
        <taxon>Pseudomonadati</taxon>
        <taxon>Pseudomonadota</taxon>
        <taxon>Alphaproteobacteria</taxon>
        <taxon>Rhodobacterales</taxon>
        <taxon>Paracoccaceae</taxon>
        <taxon>Allgaiera</taxon>
    </lineage>
</organism>
<keyword evidence="1" id="KW-0575">Peroxidase</keyword>
<evidence type="ECO:0000313" key="2">
    <source>
        <dbReference type="EMBL" id="SDX68302.1"/>
    </source>
</evidence>
<evidence type="ECO:0000313" key="3">
    <source>
        <dbReference type="Proteomes" id="UP000199541"/>
    </source>
</evidence>
<reference evidence="1" key="1">
    <citation type="journal article" date="2014" name="Int. J. Syst. Evol. Microbiol.">
        <title>Complete genome sequence of Corynebacterium casei LMG S-19264T (=DSM 44701T), isolated from a smear-ripened cheese.</title>
        <authorList>
            <consortium name="US DOE Joint Genome Institute (JGI-PGF)"/>
            <person name="Walter F."/>
            <person name="Albersmeier A."/>
            <person name="Kalinowski J."/>
            <person name="Ruckert C."/>
        </authorList>
    </citation>
    <scope>NUCLEOTIDE SEQUENCE</scope>
    <source>
        <strain evidence="1">CGMCC 1.10859</strain>
    </source>
</reference>
<dbReference type="EMBL" id="BNAB01000022">
    <property type="protein sequence ID" value="GHE05234.1"/>
    <property type="molecule type" value="Genomic_DNA"/>
</dbReference>
<reference evidence="2 3" key="2">
    <citation type="submission" date="2016-10" db="EMBL/GenBank/DDBJ databases">
        <authorList>
            <person name="Varghese N."/>
            <person name="Submissions S."/>
        </authorList>
    </citation>
    <scope>NUCLEOTIDE SEQUENCE [LARGE SCALE GENOMIC DNA]</scope>
    <source>
        <strain evidence="2 3">DSM 24802</strain>
    </source>
</reference>
<keyword evidence="1" id="KW-0560">Oxidoreductase</keyword>
<comment type="caution">
    <text evidence="1">The sequence shown here is derived from an EMBL/GenBank/DDBJ whole genome shotgun (WGS) entry which is preliminary data.</text>
</comment>
<dbReference type="GO" id="GO:0004601">
    <property type="term" value="F:peroxidase activity"/>
    <property type="evidence" value="ECO:0007669"/>
    <property type="project" value="UniProtKB-KW"/>
</dbReference>
<dbReference type="Proteomes" id="UP000634647">
    <property type="component" value="Unassembled WGS sequence"/>
</dbReference>
<dbReference type="EMBL" id="FNOB01000024">
    <property type="protein sequence ID" value="SDX68302.1"/>
    <property type="molecule type" value="Genomic_DNA"/>
</dbReference>
<sequence>MVETATAKEVTANVSRERRNPVVMLADHVEEIGLVPVGVSEEYRYASLPLCVIDAVFSISVKYTSTQATVARFCDKSAWPQFAASRDERGAGSHSLSDLLDLYDGVTSETAAETLFGNRQRTSTTSGILKAEAVKLFAEALLRCEIERFTDITPNRLELAEAIILGLPGQGSGIAFDYFRMLAGDDDIIKPDRMIQRFVARALGMATEPGPRQAAILVRLAARELTRRGHHWTPLNLDHAIWQHQRGQRAVAGTA</sequence>
<proteinExistence type="predicted"/>